<name>A0A1A8YU78_PLAOA</name>
<evidence type="ECO:0000256" key="8">
    <source>
        <dbReference type="ARBA" id="ARBA00023136"/>
    </source>
</evidence>
<evidence type="ECO:0000256" key="3">
    <source>
        <dbReference type="ARBA" id="ARBA00022692"/>
    </source>
</evidence>
<keyword evidence="3 9" id="KW-0812">Transmembrane</keyword>
<dbReference type="GO" id="GO:0015095">
    <property type="term" value="F:magnesium ion transmembrane transporter activity"/>
    <property type="evidence" value="ECO:0007669"/>
    <property type="project" value="TreeGrafter"/>
</dbReference>
<dbReference type="GO" id="GO:0005743">
    <property type="term" value="C:mitochondrial inner membrane"/>
    <property type="evidence" value="ECO:0007669"/>
    <property type="project" value="UniProtKB-SubCell"/>
</dbReference>
<dbReference type="PANTHER" id="PTHR13890:SF0">
    <property type="entry name" value="MAGNESIUM TRANSPORTER MRS2 HOMOLOG, MITOCHONDRIAL"/>
    <property type="match status" value="1"/>
</dbReference>
<sequence length="485" mass="57284">MESCRYGDVTLWKIPVSDLRLIDTCNSNHNPTILVRKNMILVRTGFISCVIRFNEMWLFEPNNPLVAKATNLITENLKRKVKRREAPDVEATEVEATEVEAPERVDATNVVEPERVDARNDVSISKMKKNEPFGKQNEKNNSSERMKDEKDDINYLNVENNFYRYKGNIYFEFLCLDVCMQLSIKEYENDLEKINIKIKEIILLQKKKENKEINMLNNKSLKDMMKIKNILQKLSNLLNVLRSNIEKILKNKIDMKNMYLSFLNKHMIENLKDYNDLEILLETHLQLTDELYSELENMEEKITHYEELMRLNLDYNRNKLILLNAKISFSTLFFSICSVITSLFGMNLKNFVENNDYAFLLVSIFVSLWSLVGMDCKEEESNPFHALEIGILQMISYFEGYQESVMRYVALCPVVRIANTHLRGKKKKKKKRLNLKNYDSDDEKSWLSFRMERKTKTYMLTNLLKKWKQKHVCTQLLYVCAVYVC</sequence>
<feature type="coiled-coil region" evidence="10">
    <location>
        <begin position="184"/>
        <end position="251"/>
    </location>
</feature>
<keyword evidence="2 9" id="KW-0813">Transport</keyword>
<gene>
    <name evidence="12" type="ORF">POVWA1_026240</name>
</gene>
<reference evidence="13" key="1">
    <citation type="submission" date="2016-05" db="EMBL/GenBank/DDBJ databases">
        <authorList>
            <person name="Naeem Raeece"/>
        </authorList>
    </citation>
    <scope>NUCLEOTIDE SEQUENCE [LARGE SCALE GENOMIC DNA]</scope>
</reference>
<dbReference type="AlphaFoldDB" id="A0A1A8YU78"/>
<protein>
    <recommendedName>
        <fullName evidence="9">Magnesium transporter</fullName>
    </recommendedName>
</protein>
<evidence type="ECO:0000256" key="10">
    <source>
        <dbReference type="SAM" id="Coils"/>
    </source>
</evidence>
<keyword evidence="6 9" id="KW-1133">Transmembrane helix</keyword>
<dbReference type="Gene3D" id="1.20.58.340">
    <property type="entry name" value="Magnesium transport protein CorA, transmembrane region"/>
    <property type="match status" value="2"/>
</dbReference>
<keyword evidence="8 9" id="KW-0472">Membrane</keyword>
<dbReference type="Pfam" id="PF22099">
    <property type="entry name" value="MRS2-like"/>
    <property type="match status" value="2"/>
</dbReference>
<keyword evidence="10" id="KW-0175">Coiled coil</keyword>
<evidence type="ECO:0000313" key="13">
    <source>
        <dbReference type="Proteomes" id="UP000078555"/>
    </source>
</evidence>
<dbReference type="InterPro" id="IPR045863">
    <property type="entry name" value="CorA_TM1_TM2"/>
</dbReference>
<organism evidence="12 13">
    <name type="scientific">Plasmodium ovale wallikeri</name>
    <dbReference type="NCBI Taxonomy" id="864142"/>
    <lineage>
        <taxon>Eukaryota</taxon>
        <taxon>Sar</taxon>
        <taxon>Alveolata</taxon>
        <taxon>Apicomplexa</taxon>
        <taxon>Aconoidasida</taxon>
        <taxon>Haemosporida</taxon>
        <taxon>Plasmodiidae</taxon>
        <taxon>Plasmodium</taxon>
        <taxon>Plasmodium (Plasmodium)</taxon>
    </lineage>
</organism>
<dbReference type="SUPFAM" id="SSF144083">
    <property type="entry name" value="Magnesium transport protein CorA, transmembrane region"/>
    <property type="match status" value="1"/>
</dbReference>
<dbReference type="InterPro" id="IPR039204">
    <property type="entry name" value="MRS2-like"/>
</dbReference>
<feature type="region of interest" description="Disordered" evidence="11">
    <location>
        <begin position="121"/>
        <end position="147"/>
    </location>
</feature>
<evidence type="ECO:0000256" key="11">
    <source>
        <dbReference type="SAM" id="MobiDB-lite"/>
    </source>
</evidence>
<keyword evidence="9" id="KW-0496">Mitochondrion</keyword>
<evidence type="ECO:0000256" key="9">
    <source>
        <dbReference type="RuleBase" id="RU366042"/>
    </source>
</evidence>
<keyword evidence="5" id="KW-0809">Transit peptide</keyword>
<dbReference type="PANTHER" id="PTHR13890">
    <property type="entry name" value="RNA SPLICING PROTEIN MRS2, MITOCHONDRIAL"/>
    <property type="match status" value="1"/>
</dbReference>
<evidence type="ECO:0000256" key="2">
    <source>
        <dbReference type="ARBA" id="ARBA00022448"/>
    </source>
</evidence>
<keyword evidence="7 9" id="KW-0406">Ion transport</keyword>
<keyword evidence="13" id="KW-1185">Reference proteome</keyword>
<feature type="coiled-coil region" evidence="10">
    <location>
        <begin position="281"/>
        <end position="308"/>
    </location>
</feature>
<keyword evidence="9" id="KW-0999">Mitochondrion inner membrane</keyword>
<accession>A0A1A8YU78</accession>
<proteinExistence type="inferred from homology"/>
<evidence type="ECO:0000256" key="4">
    <source>
        <dbReference type="ARBA" id="ARBA00022842"/>
    </source>
</evidence>
<feature type="transmembrane region" description="Helical" evidence="9">
    <location>
        <begin position="327"/>
        <end position="345"/>
    </location>
</feature>
<evidence type="ECO:0000256" key="7">
    <source>
        <dbReference type="ARBA" id="ARBA00023065"/>
    </source>
</evidence>
<dbReference type="EMBL" id="FLRD01000080">
    <property type="protein sequence ID" value="SBT35223.1"/>
    <property type="molecule type" value="Genomic_DNA"/>
</dbReference>
<feature type="transmembrane region" description="Helical" evidence="9">
    <location>
        <begin position="357"/>
        <end position="374"/>
    </location>
</feature>
<dbReference type="Gene3D" id="2.40.128.330">
    <property type="match status" value="1"/>
</dbReference>
<evidence type="ECO:0000256" key="5">
    <source>
        <dbReference type="ARBA" id="ARBA00022946"/>
    </source>
</evidence>
<evidence type="ECO:0000256" key="6">
    <source>
        <dbReference type="ARBA" id="ARBA00022989"/>
    </source>
</evidence>
<comment type="subcellular location">
    <subcellularLocation>
        <location evidence="1">Membrane</location>
        <topology evidence="1">Multi-pass membrane protein</topology>
    </subcellularLocation>
    <subcellularLocation>
        <location evidence="9">Mitochondrion inner membrane</location>
        <topology evidence="9">Multi-pass membrane protein</topology>
    </subcellularLocation>
</comment>
<dbReference type="Proteomes" id="UP000078555">
    <property type="component" value="Unassembled WGS sequence"/>
</dbReference>
<keyword evidence="4 9" id="KW-0460">Magnesium</keyword>
<feature type="compositionally biased region" description="Basic and acidic residues" evidence="11">
    <location>
        <begin position="128"/>
        <end position="147"/>
    </location>
</feature>
<evidence type="ECO:0000313" key="12">
    <source>
        <dbReference type="EMBL" id="SBT35223.1"/>
    </source>
</evidence>
<comment type="similarity">
    <text evidence="9">Belongs to the CorA metal ion transporter (MIT) (TC 1.A.35) family.</text>
</comment>
<dbReference type="CDD" id="cd12823">
    <property type="entry name" value="Mrs2_Mfm1p-like"/>
    <property type="match status" value="1"/>
</dbReference>
<evidence type="ECO:0000256" key="1">
    <source>
        <dbReference type="ARBA" id="ARBA00004141"/>
    </source>
</evidence>